<evidence type="ECO:0000313" key="3">
    <source>
        <dbReference type="Proteomes" id="UP000306918"/>
    </source>
</evidence>
<organism evidence="2 3">
    <name type="scientific">Niastella caeni</name>
    <dbReference type="NCBI Taxonomy" id="2569763"/>
    <lineage>
        <taxon>Bacteria</taxon>
        <taxon>Pseudomonadati</taxon>
        <taxon>Bacteroidota</taxon>
        <taxon>Chitinophagia</taxon>
        <taxon>Chitinophagales</taxon>
        <taxon>Chitinophagaceae</taxon>
        <taxon>Niastella</taxon>
    </lineage>
</organism>
<gene>
    <name evidence="2" type="ORF">FAM09_16710</name>
</gene>
<dbReference type="RefSeq" id="WP_136578272.1">
    <property type="nucleotide sequence ID" value="NZ_STFF01000004.1"/>
</dbReference>
<dbReference type="CDD" id="cd00093">
    <property type="entry name" value="HTH_XRE"/>
    <property type="match status" value="1"/>
</dbReference>
<dbReference type="InterPro" id="IPR001387">
    <property type="entry name" value="Cro/C1-type_HTH"/>
</dbReference>
<evidence type="ECO:0000259" key="1">
    <source>
        <dbReference type="PROSITE" id="PS50943"/>
    </source>
</evidence>
<dbReference type="InterPro" id="IPR010982">
    <property type="entry name" value="Lambda_DNA-bd_dom_sf"/>
</dbReference>
<dbReference type="Proteomes" id="UP000306918">
    <property type="component" value="Unassembled WGS sequence"/>
</dbReference>
<dbReference type="EMBL" id="STFF01000004">
    <property type="protein sequence ID" value="THU38317.1"/>
    <property type="molecule type" value="Genomic_DNA"/>
</dbReference>
<evidence type="ECO:0000313" key="2">
    <source>
        <dbReference type="EMBL" id="THU38317.1"/>
    </source>
</evidence>
<dbReference type="OrthoDB" id="4762426at2"/>
<dbReference type="AlphaFoldDB" id="A0A4S8HS13"/>
<feature type="domain" description="HTH cro/C1-type" evidence="1">
    <location>
        <begin position="6"/>
        <end position="60"/>
    </location>
</feature>
<dbReference type="PROSITE" id="PS50943">
    <property type="entry name" value="HTH_CROC1"/>
    <property type="match status" value="1"/>
</dbReference>
<dbReference type="SMART" id="SM00530">
    <property type="entry name" value="HTH_XRE"/>
    <property type="match status" value="1"/>
</dbReference>
<sequence length="91" mass="10738">MIGDKIRQLREQNNILLRNLAAQLDMDTATLSKMERGSRFFRKEDIITLSRIFKQPAKELLTLWLAYKILKTIDKEEYKEQALKLALKSIQ</sequence>
<dbReference type="SUPFAM" id="SSF47413">
    <property type="entry name" value="lambda repressor-like DNA-binding domains"/>
    <property type="match status" value="1"/>
</dbReference>
<accession>A0A4S8HS13</accession>
<reference evidence="2 3" key="1">
    <citation type="submission" date="2019-04" db="EMBL/GenBank/DDBJ databases">
        <title>Niastella caeni sp. nov., isolated from activated sludge.</title>
        <authorList>
            <person name="Sheng M."/>
        </authorList>
    </citation>
    <scope>NUCLEOTIDE SEQUENCE [LARGE SCALE GENOMIC DNA]</scope>
    <source>
        <strain evidence="2 3">HX-2-15</strain>
    </source>
</reference>
<comment type="caution">
    <text evidence="2">The sequence shown here is derived from an EMBL/GenBank/DDBJ whole genome shotgun (WGS) entry which is preliminary data.</text>
</comment>
<dbReference type="Pfam" id="PF13560">
    <property type="entry name" value="HTH_31"/>
    <property type="match status" value="1"/>
</dbReference>
<keyword evidence="3" id="KW-1185">Reference proteome</keyword>
<name>A0A4S8HS13_9BACT</name>
<dbReference type="Gene3D" id="1.10.260.40">
    <property type="entry name" value="lambda repressor-like DNA-binding domains"/>
    <property type="match status" value="1"/>
</dbReference>
<dbReference type="GO" id="GO:0003677">
    <property type="term" value="F:DNA binding"/>
    <property type="evidence" value="ECO:0007669"/>
    <property type="project" value="InterPro"/>
</dbReference>
<protein>
    <submittedName>
        <fullName evidence="2">Helix-turn-helix transcriptional regulator</fullName>
    </submittedName>
</protein>
<proteinExistence type="predicted"/>